<comment type="caution">
    <text evidence="1">The sequence shown here is derived from an EMBL/GenBank/DDBJ whole genome shotgun (WGS) entry which is preliminary data.</text>
</comment>
<keyword evidence="2" id="KW-1185">Reference proteome</keyword>
<proteinExistence type="predicted"/>
<dbReference type="AlphaFoldDB" id="A0A3S5K2A3"/>
<dbReference type="Proteomes" id="UP000268857">
    <property type="component" value="Unassembled WGS sequence"/>
</dbReference>
<name>A0A3S5K2A3_CHLFR</name>
<dbReference type="PANTHER" id="PTHR47017:SF1">
    <property type="entry name" value="ACYL-COA"/>
    <property type="match status" value="1"/>
</dbReference>
<dbReference type="Pfam" id="PF04339">
    <property type="entry name" value="FemAB_like"/>
    <property type="match status" value="1"/>
</dbReference>
<dbReference type="PANTHER" id="PTHR47017">
    <property type="entry name" value="ACYL-COA"/>
    <property type="match status" value="1"/>
</dbReference>
<dbReference type="Gene3D" id="3.40.630.30">
    <property type="match status" value="1"/>
</dbReference>
<dbReference type="InterPro" id="IPR016181">
    <property type="entry name" value="Acyl_CoA_acyltransferase"/>
</dbReference>
<evidence type="ECO:0000313" key="2">
    <source>
        <dbReference type="Proteomes" id="UP000268857"/>
    </source>
</evidence>
<dbReference type="STRING" id="211165.GCA_000317285_00154"/>
<dbReference type="InterPro" id="IPR007434">
    <property type="entry name" value="FemAB-like"/>
</dbReference>
<dbReference type="EMBL" id="RSCJ01000006">
    <property type="protein sequence ID" value="RUR83881.1"/>
    <property type="molecule type" value="Genomic_DNA"/>
</dbReference>
<dbReference type="OrthoDB" id="3034222at2"/>
<dbReference type="SUPFAM" id="SSF55729">
    <property type="entry name" value="Acyl-CoA N-acyltransferases (Nat)"/>
    <property type="match status" value="1"/>
</dbReference>
<evidence type="ECO:0000313" key="1">
    <source>
        <dbReference type="EMBL" id="RUR83881.1"/>
    </source>
</evidence>
<dbReference type="RefSeq" id="WP_016877489.1">
    <property type="nucleotide sequence ID" value="NZ_AJLN01000015.1"/>
</dbReference>
<accession>A0A3S5K2A3</accession>
<protein>
    <recommendedName>
        <fullName evidence="3">BioF2-like acetyltransferase domain-containing protein</fullName>
    </recommendedName>
</protein>
<evidence type="ECO:0008006" key="3">
    <source>
        <dbReference type="Google" id="ProtNLM"/>
    </source>
</evidence>
<reference evidence="1 2" key="1">
    <citation type="journal article" date="2019" name="Genome Biol. Evol.">
        <title>Day and night: Metabolic profiles and evolutionary relationships of six axenic non-marine cyanobacteria.</title>
        <authorList>
            <person name="Will S.E."/>
            <person name="Henke P."/>
            <person name="Boedeker C."/>
            <person name="Huang S."/>
            <person name="Brinkmann H."/>
            <person name="Rohde M."/>
            <person name="Jarek M."/>
            <person name="Friedl T."/>
            <person name="Seufert S."/>
            <person name="Schumacher M."/>
            <person name="Overmann J."/>
            <person name="Neumann-Schaal M."/>
            <person name="Petersen J."/>
        </authorList>
    </citation>
    <scope>NUCLEOTIDE SEQUENCE [LARGE SCALE GENOMIC DNA]</scope>
    <source>
        <strain evidence="1 2">PCC 6912</strain>
    </source>
</reference>
<sequence length="409" mass="47231">MTKAIDCLIKIENDYSCKLYNSILDVNLDDWKQVCQTSDSNVYMDIGFLLTIEKTMAGFSKFWYVIFYDQNGNPSACTSLSTFKADLGVVASKGTKEFITHVRRLLPSFLYLNVLFCGLPISIGKNHLIFVENANQELIIKLLDSIMNTIAAKEKTKLIIYKEFNSQECNQLDALLQLNYLKAESLPMHSFKAKFANFSEYCAALKSHYRNDIKRSKRKFEKAGLRVVQLKDTEKILQIYTPEMHQLYEAVVQKSENQLETLPITFFRELAIYFSGQLLFTLVYKDDKIVAFNCSLCTQSSVHYLFCRLDYSLNAESDLYFNLMYAALDEALKQNVSKIDFGQTADTFKARLGSYQTPLYMYIKGTEFLLNWIIRKSFNILFPNPVLVPSYNIYKQYPIAAKYLINISQ</sequence>
<organism evidence="1 2">
    <name type="scientific">Chlorogloeopsis fritschii PCC 6912</name>
    <dbReference type="NCBI Taxonomy" id="211165"/>
    <lineage>
        <taxon>Bacteria</taxon>
        <taxon>Bacillati</taxon>
        <taxon>Cyanobacteriota</taxon>
        <taxon>Cyanophyceae</taxon>
        <taxon>Nostocales</taxon>
        <taxon>Chlorogloeopsidaceae</taxon>
        <taxon>Chlorogloeopsis</taxon>
    </lineage>
</organism>
<gene>
    <name evidence="1" type="ORF">PCC6912_21240</name>
</gene>